<reference evidence="2 3" key="1">
    <citation type="journal article" date="2015" name="Nat. Commun.">
        <title>Lucilia cuprina genome unlocks parasitic fly biology to underpin future interventions.</title>
        <authorList>
            <person name="Anstead C.A."/>
            <person name="Korhonen P.K."/>
            <person name="Young N.D."/>
            <person name="Hall R.S."/>
            <person name="Jex A.R."/>
            <person name="Murali S.C."/>
            <person name="Hughes D.S."/>
            <person name="Lee S.F."/>
            <person name="Perry T."/>
            <person name="Stroehlein A.J."/>
            <person name="Ansell B.R."/>
            <person name="Breugelmans B."/>
            <person name="Hofmann A."/>
            <person name="Qu J."/>
            <person name="Dugan S."/>
            <person name="Lee S.L."/>
            <person name="Chao H."/>
            <person name="Dinh H."/>
            <person name="Han Y."/>
            <person name="Doddapaneni H.V."/>
            <person name="Worley K.C."/>
            <person name="Muzny D.M."/>
            <person name="Ioannidis P."/>
            <person name="Waterhouse R.M."/>
            <person name="Zdobnov E.M."/>
            <person name="James P.J."/>
            <person name="Bagnall N.H."/>
            <person name="Kotze A.C."/>
            <person name="Gibbs R.A."/>
            <person name="Richards S."/>
            <person name="Batterham P."/>
            <person name="Gasser R.B."/>
        </authorList>
    </citation>
    <scope>NUCLEOTIDE SEQUENCE [LARGE SCALE GENOMIC DNA]</scope>
    <source>
        <strain evidence="2 3">LS</strain>
        <tissue evidence="2">Full body</tissue>
    </source>
</reference>
<feature type="chain" id="PRO_5005536754" description="Secreted protein" evidence="1">
    <location>
        <begin position="19"/>
        <end position="133"/>
    </location>
</feature>
<protein>
    <recommendedName>
        <fullName evidence="4">Secreted protein</fullName>
    </recommendedName>
</protein>
<accession>A0A0L0CQ53</accession>
<evidence type="ECO:0008006" key="4">
    <source>
        <dbReference type="Google" id="ProtNLM"/>
    </source>
</evidence>
<proteinExistence type="predicted"/>
<dbReference type="STRING" id="7375.A0A0L0CQ53"/>
<dbReference type="EMBL" id="JRES01000062">
    <property type="protein sequence ID" value="KNC34495.1"/>
    <property type="molecule type" value="Genomic_DNA"/>
</dbReference>
<name>A0A0L0CQ53_LUCCU</name>
<dbReference type="OMA" id="CTALEMK"/>
<organism evidence="2 3">
    <name type="scientific">Lucilia cuprina</name>
    <name type="common">Green bottle fly</name>
    <name type="synonym">Australian sheep blowfly</name>
    <dbReference type="NCBI Taxonomy" id="7375"/>
    <lineage>
        <taxon>Eukaryota</taxon>
        <taxon>Metazoa</taxon>
        <taxon>Ecdysozoa</taxon>
        <taxon>Arthropoda</taxon>
        <taxon>Hexapoda</taxon>
        <taxon>Insecta</taxon>
        <taxon>Pterygota</taxon>
        <taxon>Neoptera</taxon>
        <taxon>Endopterygota</taxon>
        <taxon>Diptera</taxon>
        <taxon>Brachycera</taxon>
        <taxon>Muscomorpha</taxon>
        <taxon>Oestroidea</taxon>
        <taxon>Calliphoridae</taxon>
        <taxon>Luciliinae</taxon>
        <taxon>Lucilia</taxon>
    </lineage>
</organism>
<sequence length="133" mass="14269">MKLTLIFLVICALGFSQAQLNLGLNLGPKAGFAGLSPGQFFQNIVLQSEAEKLLVNPDLPDDLRQRVLDSMANAEQGFNNCSTAVTLPWMQIRCSALQLQRSKNELKAIENEATARAQAAANAAPVETGTAII</sequence>
<dbReference type="Proteomes" id="UP000037069">
    <property type="component" value="Unassembled WGS sequence"/>
</dbReference>
<dbReference type="AlphaFoldDB" id="A0A0L0CQ53"/>
<evidence type="ECO:0000313" key="3">
    <source>
        <dbReference type="Proteomes" id="UP000037069"/>
    </source>
</evidence>
<keyword evidence="3" id="KW-1185">Reference proteome</keyword>
<evidence type="ECO:0000256" key="1">
    <source>
        <dbReference type="SAM" id="SignalP"/>
    </source>
</evidence>
<feature type="signal peptide" evidence="1">
    <location>
        <begin position="1"/>
        <end position="18"/>
    </location>
</feature>
<gene>
    <name evidence="2" type="ORF">FF38_02738</name>
</gene>
<dbReference type="OrthoDB" id="8023940at2759"/>
<evidence type="ECO:0000313" key="2">
    <source>
        <dbReference type="EMBL" id="KNC34495.1"/>
    </source>
</evidence>
<keyword evidence="1" id="KW-0732">Signal</keyword>
<comment type="caution">
    <text evidence="2">The sequence shown here is derived from an EMBL/GenBank/DDBJ whole genome shotgun (WGS) entry which is preliminary data.</text>
</comment>